<evidence type="ECO:0000259" key="7">
    <source>
        <dbReference type="PROSITE" id="PS50126"/>
    </source>
</evidence>
<gene>
    <name evidence="8" type="ORF">OXX778_LOCUS8941</name>
</gene>
<comment type="caution">
    <text evidence="8">The sequence shown here is derived from an EMBL/GenBank/DDBJ whole genome shotgun (WGS) entry which is preliminary data.</text>
</comment>
<dbReference type="InterPro" id="IPR003107">
    <property type="entry name" value="HAT"/>
</dbReference>
<evidence type="ECO:0000313" key="9">
    <source>
        <dbReference type="Proteomes" id="UP000663879"/>
    </source>
</evidence>
<feature type="compositionally biased region" description="Basic and acidic residues" evidence="6">
    <location>
        <begin position="1537"/>
        <end position="1547"/>
    </location>
</feature>
<keyword evidence="5" id="KW-0539">Nucleus</keyword>
<feature type="region of interest" description="Disordered" evidence="6">
    <location>
        <begin position="1521"/>
        <end position="1547"/>
    </location>
</feature>
<dbReference type="Pfam" id="PF23231">
    <property type="entry name" value="HAT_Syf1_CNRKL1_C"/>
    <property type="match status" value="1"/>
</dbReference>
<proteinExistence type="predicted"/>
<dbReference type="CDD" id="cd05693">
    <property type="entry name" value="S1_Rrp5_repeat_hs1_sc1"/>
    <property type="match status" value="1"/>
</dbReference>
<feature type="domain" description="S1 motif" evidence="7">
    <location>
        <begin position="759"/>
        <end position="838"/>
    </location>
</feature>
<dbReference type="InterPro" id="IPR011990">
    <property type="entry name" value="TPR-like_helical_dom_sf"/>
</dbReference>
<dbReference type="InterPro" id="IPR048059">
    <property type="entry name" value="Rrp5_S1_rpt_hs1_sc1"/>
</dbReference>
<dbReference type="FunFam" id="1.25.40.10:FF:000065">
    <property type="entry name" value="Programmed cell death 11"/>
    <property type="match status" value="1"/>
</dbReference>
<dbReference type="Gene3D" id="1.25.40.10">
    <property type="entry name" value="Tetratricopeptide repeat domain"/>
    <property type="match status" value="2"/>
</dbReference>
<dbReference type="FunFam" id="2.40.50.140:FF:000103">
    <property type="entry name" value="protein RRP5 homolog"/>
    <property type="match status" value="1"/>
</dbReference>
<feature type="domain" description="S1 motif" evidence="7">
    <location>
        <begin position="228"/>
        <end position="309"/>
    </location>
</feature>
<keyword evidence="3" id="KW-0597">Phosphoprotein</keyword>
<dbReference type="SMART" id="SM00316">
    <property type="entry name" value="S1"/>
    <property type="match status" value="8"/>
</dbReference>
<comment type="subcellular location">
    <subcellularLocation>
        <location evidence="1">Nucleus</location>
        <location evidence="1">Nucleolus</location>
    </subcellularLocation>
</comment>
<protein>
    <recommendedName>
        <fullName evidence="7">S1 motif domain-containing protein</fullName>
    </recommendedName>
</protein>
<dbReference type="InterPro" id="IPR045209">
    <property type="entry name" value="Rrp5"/>
</dbReference>
<dbReference type="GO" id="GO:0006364">
    <property type="term" value="P:rRNA processing"/>
    <property type="evidence" value="ECO:0007669"/>
    <property type="project" value="UniProtKB-KW"/>
</dbReference>
<dbReference type="Pfam" id="PF00575">
    <property type="entry name" value="S1"/>
    <property type="match status" value="1"/>
</dbReference>
<feature type="compositionally biased region" description="Polar residues" evidence="6">
    <location>
        <begin position="1526"/>
        <end position="1536"/>
    </location>
</feature>
<reference evidence="8" key="1">
    <citation type="submission" date="2021-02" db="EMBL/GenBank/DDBJ databases">
        <authorList>
            <person name="Nowell W R."/>
        </authorList>
    </citation>
    <scope>NUCLEOTIDE SEQUENCE</scope>
    <source>
        <strain evidence="8">Ploen Becks lab</strain>
    </source>
</reference>
<sequence>MFKTKKQFKPTDKNKKQSKPVKGKTETTASNAKKSTVPDLICKSYVDGCLVLGCIHDVLTSELVVSLPGLGNFGHVKINNISKIYSDLIKNSSNDNKKSDLPSLSDMYHKGDLVRCKVLSFTNNKLYLTIEPDQVNSNLNFATLEEDMIISGCVKTKEDHGYTIDLGIDELNGFYKIKNLNLPIGQVNLFKITSKKSKRAINVKLCDSSESLFFSLKSKYKFDSYLPGAQLDNCTIEKISKNGLHLNISNELYGFVHINHIPLSKRNGLGKKKELGENKNKLSYENGEKLNGTIIFINPYSRIIYLSLLPHLIDSRKESKISRLFLNENGLKLGQVIEDAIVSSHTHKGIFLKFTTSDSKQITGFVPKKHLFEKDDLIGKDEDEEVDDDEDATDEKLKNLKKDAKSLTRDDLEKHFPLNTSVKSRIFDYSLIEDIILLSCRSSVLESKFLTYDELSMGQVVNVVVKNINSKNGGVTVKLSDFVTGFIPKIHTGDIPLSENMLGKKMKINSEIKCKIIQLNAEEKRCVLTAKKSLIKPKYTLIDSFDKLRLGLETYGTVVSIQKYGLILQFLNDIKGLLPRQEISSNLKQDEDLKNLYYIGQLIKCKVLDFDKGKQHVKLSLLMDDQKENKKPEVKNDEAEFEVEYEIGDLIESGTILQVGKEGNYFRIKLPKGKKNGIIYKDHLSDLDCLNDILFEFYKIQMKIENFMIIQYADVSKFKKLNDDKSVACHYLTLKNTLINHYTKIKSDIPKSFEDLKVNSYHHAWIKKILDKGILVELPYSLDGFCSNESISYLNELKSSNLNGLKIGQSVLVRINKLYEDKKRFTTLIKTRFDVSIKNNSDVNFIIEYFQSYLENSKKIFDLFSSLNSDGQKNEIILSNKSLWEKMSKNVKIGSVVKCAVKTFNKSSGQIECLFLNDLEANNFNQNSQLIGYAFSDSEEEFFEGQKLDALVLGFDPLAKVFCLSVNQKVIKTYSKNFDSNFKPICKENQKVKGEVLYCSNWFCIVGLKAHALGRLAYMPLFKNNFTQLNTARALNNPIKIDNKFDFVDREIRLKQLQTVSGLALASIENENKKINKENKRFSYFYTGEIIKCIVKTETKSDYLIVIHDINETKRNKKKIMRELAILNENHMEGETSLKRKMTDDEPVIVKKKILLEKKGKKVEVEADEDKKDQIEVVASVKNLNTENSTSQKSDSSLLFPWEVTDFDQFNEIISQVSKENETKSEEVKKKEKVNKDKKQVVDDRLIYEQEEQVFDPNREPDNADDYERLIASKPNSSLVWIKYMVFYLQMAEIEKARGVAKQALKTILYSEDQERINVWVALLNLENMYGSQTSLEQAFNQACQNCDSYKIHCHMAEIYARSAKLQEAEAIFMKMTRKFSQSQDAWIKYGIFHYKNSNCELARKLLIKSFNSLDKKDHIDMVNKFAQLEFKYGDVERAKTMYDSLLFTYPNRTDIWSVYIDMLVKHQKLDDARQIFNRIVQLGLTVKRMKFIFKKYLDFEKQYGSEDQVEQVKEMADKYVEKNTKQANGSNGSSSMEEHLKKSLKL</sequence>
<dbReference type="InterPro" id="IPR012340">
    <property type="entry name" value="NA-bd_OB-fold"/>
</dbReference>
<keyword evidence="4" id="KW-0677">Repeat</keyword>
<dbReference type="GO" id="GO:0003723">
    <property type="term" value="F:RNA binding"/>
    <property type="evidence" value="ECO:0007669"/>
    <property type="project" value="TreeGrafter"/>
</dbReference>
<dbReference type="InterPro" id="IPR055430">
    <property type="entry name" value="HAT_Syf1_CNRKL1_C"/>
</dbReference>
<evidence type="ECO:0000256" key="1">
    <source>
        <dbReference type="ARBA" id="ARBA00004604"/>
    </source>
</evidence>
<dbReference type="PANTHER" id="PTHR23270">
    <property type="entry name" value="PROGRAMMED CELL DEATH PROTEIN 11 PRE-RRNA PROCESSING PROTEIN RRP5"/>
    <property type="match status" value="1"/>
</dbReference>
<accession>A0A813WB50</accession>
<dbReference type="EMBL" id="CAJNOC010001276">
    <property type="protein sequence ID" value="CAF0850832.1"/>
    <property type="molecule type" value="Genomic_DNA"/>
</dbReference>
<keyword evidence="2" id="KW-0698">rRNA processing</keyword>
<evidence type="ECO:0000256" key="3">
    <source>
        <dbReference type="ARBA" id="ARBA00022553"/>
    </source>
</evidence>
<feature type="domain" description="S1 motif" evidence="7">
    <location>
        <begin position="551"/>
        <end position="622"/>
    </location>
</feature>
<feature type="domain" description="S1 motif" evidence="7">
    <location>
        <begin position="48"/>
        <end position="131"/>
    </location>
</feature>
<evidence type="ECO:0000256" key="6">
    <source>
        <dbReference type="SAM" id="MobiDB-lite"/>
    </source>
</evidence>
<keyword evidence="9" id="KW-1185">Reference proteome</keyword>
<dbReference type="SMART" id="SM00386">
    <property type="entry name" value="HAT"/>
    <property type="match status" value="5"/>
</dbReference>
<evidence type="ECO:0000256" key="4">
    <source>
        <dbReference type="ARBA" id="ARBA00022737"/>
    </source>
</evidence>
<organism evidence="8 9">
    <name type="scientific">Brachionus calyciflorus</name>
    <dbReference type="NCBI Taxonomy" id="104777"/>
    <lineage>
        <taxon>Eukaryota</taxon>
        <taxon>Metazoa</taxon>
        <taxon>Spiralia</taxon>
        <taxon>Gnathifera</taxon>
        <taxon>Rotifera</taxon>
        <taxon>Eurotatoria</taxon>
        <taxon>Monogononta</taxon>
        <taxon>Pseudotrocha</taxon>
        <taxon>Ploima</taxon>
        <taxon>Brachionidae</taxon>
        <taxon>Brachionus</taxon>
    </lineage>
</organism>
<dbReference type="OrthoDB" id="412781at2759"/>
<feature type="region of interest" description="Disordered" evidence="6">
    <location>
        <begin position="1"/>
        <end position="30"/>
    </location>
</feature>
<dbReference type="SUPFAM" id="SSF50249">
    <property type="entry name" value="Nucleic acid-binding proteins"/>
    <property type="match status" value="5"/>
</dbReference>
<dbReference type="Proteomes" id="UP000663879">
    <property type="component" value="Unassembled WGS sequence"/>
</dbReference>
<evidence type="ECO:0000313" key="8">
    <source>
        <dbReference type="EMBL" id="CAF0850832.1"/>
    </source>
</evidence>
<dbReference type="SUPFAM" id="SSF48452">
    <property type="entry name" value="TPR-like"/>
    <property type="match status" value="1"/>
</dbReference>
<dbReference type="GO" id="GO:0032040">
    <property type="term" value="C:small-subunit processome"/>
    <property type="evidence" value="ECO:0007669"/>
    <property type="project" value="TreeGrafter"/>
</dbReference>
<feature type="domain" description="S1 motif" evidence="7">
    <location>
        <begin position="458"/>
        <end position="531"/>
    </location>
</feature>
<evidence type="ECO:0000256" key="5">
    <source>
        <dbReference type="ARBA" id="ARBA00023242"/>
    </source>
</evidence>
<evidence type="ECO:0000256" key="2">
    <source>
        <dbReference type="ARBA" id="ARBA00022552"/>
    </source>
</evidence>
<dbReference type="PANTHER" id="PTHR23270:SF10">
    <property type="entry name" value="PROTEIN RRP5 HOMOLOG"/>
    <property type="match status" value="1"/>
</dbReference>
<dbReference type="PROSITE" id="PS50126">
    <property type="entry name" value="S1"/>
    <property type="match status" value="5"/>
</dbReference>
<name>A0A813WB50_9BILA</name>
<dbReference type="InterPro" id="IPR003029">
    <property type="entry name" value="S1_domain"/>
</dbReference>
<dbReference type="Gene3D" id="2.40.50.140">
    <property type="entry name" value="Nucleic acid-binding proteins"/>
    <property type="match status" value="4"/>
</dbReference>